<organism evidence="2 3">
    <name type="scientific">Ricinus communis</name>
    <name type="common">Castor bean</name>
    <dbReference type="NCBI Taxonomy" id="3988"/>
    <lineage>
        <taxon>Eukaryota</taxon>
        <taxon>Viridiplantae</taxon>
        <taxon>Streptophyta</taxon>
        <taxon>Embryophyta</taxon>
        <taxon>Tracheophyta</taxon>
        <taxon>Spermatophyta</taxon>
        <taxon>Magnoliopsida</taxon>
        <taxon>eudicotyledons</taxon>
        <taxon>Gunneridae</taxon>
        <taxon>Pentapetalae</taxon>
        <taxon>rosids</taxon>
        <taxon>fabids</taxon>
        <taxon>Malpighiales</taxon>
        <taxon>Euphorbiaceae</taxon>
        <taxon>Acalyphoideae</taxon>
        <taxon>Acalypheae</taxon>
        <taxon>Ricinus</taxon>
    </lineage>
</organism>
<evidence type="ECO:0000313" key="3">
    <source>
        <dbReference type="Proteomes" id="UP000008311"/>
    </source>
</evidence>
<dbReference type="Proteomes" id="UP000008311">
    <property type="component" value="Unassembled WGS sequence"/>
</dbReference>
<sequence>MDRCCARAGSPVPAPAHESPRPSAWPARRRCPAGSSRTPRRRSAPSGRTGVSACPPARRPPGSGTGRLSGGRNGHCRP</sequence>
<evidence type="ECO:0000313" key="2">
    <source>
        <dbReference type="EMBL" id="EEF24133.1"/>
    </source>
</evidence>
<dbReference type="EMBL" id="EQ983347">
    <property type="protein sequence ID" value="EEF24133.1"/>
    <property type="molecule type" value="Genomic_DNA"/>
</dbReference>
<dbReference type="AlphaFoldDB" id="B9TJ30"/>
<evidence type="ECO:0000256" key="1">
    <source>
        <dbReference type="SAM" id="MobiDB-lite"/>
    </source>
</evidence>
<name>B9TJ30_RICCO</name>
<feature type="compositionally biased region" description="Low complexity" evidence="1">
    <location>
        <begin position="21"/>
        <end position="37"/>
    </location>
</feature>
<protein>
    <submittedName>
        <fullName evidence="2">Uncharacterized protein</fullName>
    </submittedName>
</protein>
<reference evidence="3" key="1">
    <citation type="journal article" date="2010" name="Nat. Biotechnol.">
        <title>Draft genome sequence of the oilseed species Ricinus communis.</title>
        <authorList>
            <person name="Chan A.P."/>
            <person name="Crabtree J."/>
            <person name="Zhao Q."/>
            <person name="Lorenzi H."/>
            <person name="Orvis J."/>
            <person name="Puiu D."/>
            <person name="Melake-Berhan A."/>
            <person name="Jones K.M."/>
            <person name="Redman J."/>
            <person name="Chen G."/>
            <person name="Cahoon E.B."/>
            <person name="Gedil M."/>
            <person name="Stanke M."/>
            <person name="Haas B.J."/>
            <person name="Wortman J.R."/>
            <person name="Fraser-Liggett C.M."/>
            <person name="Ravel J."/>
            <person name="Rabinowicz P.D."/>
        </authorList>
    </citation>
    <scope>NUCLEOTIDE SEQUENCE [LARGE SCALE GENOMIC DNA]</scope>
    <source>
        <strain evidence="3">cv. Hale</strain>
    </source>
</reference>
<gene>
    <name evidence="2" type="ORF">RCOM_1795450</name>
</gene>
<proteinExistence type="predicted"/>
<accession>B9TJ30</accession>
<feature type="region of interest" description="Disordered" evidence="1">
    <location>
        <begin position="1"/>
        <end position="78"/>
    </location>
</feature>
<dbReference type="InParanoid" id="B9TJ30"/>
<feature type="compositionally biased region" description="Gly residues" evidence="1">
    <location>
        <begin position="63"/>
        <end position="78"/>
    </location>
</feature>
<keyword evidence="3" id="KW-1185">Reference proteome</keyword>